<comment type="caution">
    <text evidence="1">The sequence shown here is derived from an EMBL/GenBank/DDBJ whole genome shotgun (WGS) entry which is preliminary data.</text>
</comment>
<reference evidence="1 2" key="1">
    <citation type="submission" date="2013-12" db="EMBL/GenBank/DDBJ databases">
        <title>Comparative genomics of Petrotoga isolates.</title>
        <authorList>
            <person name="Nesbo C.L."/>
            <person name="Charchuk R."/>
            <person name="Chow K."/>
        </authorList>
    </citation>
    <scope>NUCLEOTIDE SEQUENCE [LARGE SCALE GENOMIC DNA]</scope>
    <source>
        <strain evidence="1 2">DSM 13574</strain>
    </source>
</reference>
<name>A0A2K1NX52_9BACT</name>
<dbReference type="AlphaFoldDB" id="A0A2K1NX52"/>
<dbReference type="Proteomes" id="UP000236434">
    <property type="component" value="Unassembled WGS sequence"/>
</dbReference>
<gene>
    <name evidence="1" type="ORF">X929_08275</name>
</gene>
<dbReference type="OrthoDB" id="47920at2"/>
<protein>
    <submittedName>
        <fullName evidence="1">Uncharacterized protein</fullName>
    </submittedName>
</protein>
<accession>A0A2K1NX52</accession>
<evidence type="ECO:0000313" key="1">
    <source>
        <dbReference type="EMBL" id="PNR95122.1"/>
    </source>
</evidence>
<sequence length="61" mass="7416">MLYEKIIQRYPVIESIINLLNEFKQMLKSKNVKKAEEWIEKEHIKNAKVFGKLFDNMYENP</sequence>
<organism evidence="1 2">
    <name type="scientific">Petrotoga olearia DSM 13574</name>
    <dbReference type="NCBI Taxonomy" id="1122955"/>
    <lineage>
        <taxon>Bacteria</taxon>
        <taxon>Thermotogati</taxon>
        <taxon>Thermotogota</taxon>
        <taxon>Thermotogae</taxon>
        <taxon>Petrotogales</taxon>
        <taxon>Petrotogaceae</taxon>
        <taxon>Petrotoga</taxon>
    </lineage>
</organism>
<evidence type="ECO:0000313" key="2">
    <source>
        <dbReference type="Proteomes" id="UP000236434"/>
    </source>
</evidence>
<dbReference type="RefSeq" id="WP_012209596.1">
    <property type="nucleotide sequence ID" value="NZ_AZRL01000022.1"/>
</dbReference>
<dbReference type="EMBL" id="AZRL01000022">
    <property type="protein sequence ID" value="PNR95122.1"/>
    <property type="molecule type" value="Genomic_DNA"/>
</dbReference>
<proteinExistence type="predicted"/>